<keyword evidence="2" id="KW-1185">Reference proteome</keyword>
<protein>
    <submittedName>
        <fullName evidence="1">Uncharacterized protein</fullName>
    </submittedName>
</protein>
<dbReference type="Proteomes" id="UP000474957">
    <property type="component" value="Unassembled WGS sequence"/>
</dbReference>
<dbReference type="InterPro" id="IPR036390">
    <property type="entry name" value="WH_DNA-bd_sf"/>
</dbReference>
<evidence type="ECO:0000313" key="1">
    <source>
        <dbReference type="EMBL" id="MSU90882.1"/>
    </source>
</evidence>
<organism evidence="1 2">
    <name type="scientific">Halovulum marinum</name>
    <dbReference type="NCBI Taxonomy" id="2662447"/>
    <lineage>
        <taxon>Bacteria</taxon>
        <taxon>Pseudomonadati</taxon>
        <taxon>Pseudomonadota</taxon>
        <taxon>Alphaproteobacteria</taxon>
        <taxon>Rhodobacterales</taxon>
        <taxon>Paracoccaceae</taxon>
        <taxon>Halovulum</taxon>
    </lineage>
</organism>
<comment type="caution">
    <text evidence="1">The sequence shown here is derived from an EMBL/GenBank/DDBJ whole genome shotgun (WGS) entry which is preliminary data.</text>
</comment>
<evidence type="ECO:0000313" key="2">
    <source>
        <dbReference type="Proteomes" id="UP000474957"/>
    </source>
</evidence>
<reference evidence="1 2" key="1">
    <citation type="submission" date="2019-10" db="EMBL/GenBank/DDBJ databases">
        <title>Cognatihalovulum marinum gen. nov. sp. nov., a new member of the family Rhodobacteraceae isolated from deep seawater of the Northwest Indian Ocean.</title>
        <authorList>
            <person name="Ruan C."/>
            <person name="Wang J."/>
            <person name="Zheng X."/>
            <person name="Song L."/>
            <person name="Zhu Y."/>
            <person name="Huang Y."/>
            <person name="Lu Z."/>
            <person name="Du W."/>
            <person name="Huang L."/>
            <person name="Dai X."/>
        </authorList>
    </citation>
    <scope>NUCLEOTIDE SEQUENCE [LARGE SCALE GENOMIC DNA]</scope>
    <source>
        <strain evidence="1 2">2CG4</strain>
    </source>
</reference>
<name>A0A6L5Z4C3_9RHOB</name>
<dbReference type="RefSeq" id="WP_154447481.1">
    <property type="nucleotide sequence ID" value="NZ_WIND01000013.1"/>
</dbReference>
<sequence length="73" mass="7974">MREEDLKTQIRKALGEFPGTTVQQLLAITDGANYASTHRALAEMLTSGEVTRKKLGRTHVYSMATQPEPGISA</sequence>
<dbReference type="EMBL" id="WIND01000013">
    <property type="protein sequence ID" value="MSU90882.1"/>
    <property type="molecule type" value="Genomic_DNA"/>
</dbReference>
<proteinExistence type="predicted"/>
<dbReference type="SUPFAM" id="SSF46785">
    <property type="entry name" value="Winged helix' DNA-binding domain"/>
    <property type="match status" value="1"/>
</dbReference>
<dbReference type="AlphaFoldDB" id="A0A6L5Z4C3"/>
<gene>
    <name evidence="1" type="ORF">GE300_14870</name>
</gene>
<accession>A0A6L5Z4C3</accession>